<comment type="caution">
    <text evidence="1">The sequence shown here is derived from an EMBL/GenBank/DDBJ whole genome shotgun (WGS) entry which is preliminary data.</text>
</comment>
<proteinExistence type="predicted"/>
<dbReference type="InterPro" id="IPR011044">
    <property type="entry name" value="Quino_amine_DH_bsu"/>
</dbReference>
<name>A0A812QD40_SYMPI</name>
<dbReference type="SUPFAM" id="SSF50969">
    <property type="entry name" value="YVTN repeat-like/Quinoprotein amine dehydrogenase"/>
    <property type="match status" value="1"/>
</dbReference>
<sequence>AQTQTPICTGDSNPAVSFGVSSVAVTEDLMTLVYTDSTANTVGFVDITDAYNPVALSVVTAPAEGTAPDPITQTIPLDVATKGSRALVVAKQDGGQDGYLLVYHASDPSSPSLESTELLGGEPDSIAVSPDGKFALVTIVTATNGDPGFLLQFDITSDSPTMWSSETIPLTDLNNIDEAENPRPTQVSIRADNVAVVTLQANNGIVLVDMKLPLVDRIIASYTAGMESLTNVDLEANNKITLDDSTQEALPREPDGVVWLGKKSPFYATADEGVPASGGTRSFTIFNESGEVAFTSGNLLDQLSARLGHYPDALSEERGSEPENVDYGVFRNCEMLFVQTEGSSLSFVFEVSDPANPSYLQALPAIKSPQRGITIPRRSLYVTASDGSDIPNDIRSGINIYECQYEEYPTLESNDTEDGLPIPWGSIAGLTGEMETNGQLWAVEGKFFAHPQILRIVTDAPLREGECAGEWPGPPLIVENISITNDQGEFAEGLDLVGIDLIPAGNILTDGGVWIMANSGVVGFWKDSGFLLK</sequence>
<accession>A0A812QD40</accession>
<dbReference type="AlphaFoldDB" id="A0A812QD40"/>
<organism evidence="1 2">
    <name type="scientific">Symbiodinium pilosum</name>
    <name type="common">Dinoflagellate</name>
    <dbReference type="NCBI Taxonomy" id="2952"/>
    <lineage>
        <taxon>Eukaryota</taxon>
        <taxon>Sar</taxon>
        <taxon>Alveolata</taxon>
        <taxon>Dinophyceae</taxon>
        <taxon>Suessiales</taxon>
        <taxon>Symbiodiniaceae</taxon>
        <taxon>Symbiodinium</taxon>
    </lineage>
</organism>
<dbReference type="Gene3D" id="2.130.10.10">
    <property type="entry name" value="YVTN repeat-like/Quinoprotein amine dehydrogenase"/>
    <property type="match status" value="1"/>
</dbReference>
<gene>
    <name evidence="1" type="ORF">SPIL2461_LOCUS9534</name>
</gene>
<dbReference type="InterPro" id="IPR052956">
    <property type="entry name" value="Mesenchyme-surface_protein"/>
</dbReference>
<feature type="non-terminal residue" evidence="1">
    <location>
        <position position="533"/>
    </location>
</feature>
<evidence type="ECO:0000313" key="1">
    <source>
        <dbReference type="EMBL" id="CAE7389040.1"/>
    </source>
</evidence>
<dbReference type="PANTHER" id="PTHR46928:SF1">
    <property type="entry name" value="MESENCHYME-SPECIFIC CELL SURFACE GLYCOPROTEIN"/>
    <property type="match status" value="1"/>
</dbReference>
<dbReference type="OrthoDB" id="425936at2759"/>
<dbReference type="Proteomes" id="UP000649617">
    <property type="component" value="Unassembled WGS sequence"/>
</dbReference>
<keyword evidence="2" id="KW-1185">Reference proteome</keyword>
<evidence type="ECO:0000313" key="2">
    <source>
        <dbReference type="Proteomes" id="UP000649617"/>
    </source>
</evidence>
<dbReference type="EMBL" id="CAJNIZ010016681">
    <property type="protein sequence ID" value="CAE7389040.1"/>
    <property type="molecule type" value="Genomic_DNA"/>
</dbReference>
<dbReference type="PANTHER" id="PTHR46928">
    <property type="entry name" value="MESENCHYME-SPECIFIC CELL SURFACE GLYCOPROTEIN"/>
    <property type="match status" value="1"/>
</dbReference>
<evidence type="ECO:0008006" key="3">
    <source>
        <dbReference type="Google" id="ProtNLM"/>
    </source>
</evidence>
<dbReference type="InterPro" id="IPR015943">
    <property type="entry name" value="WD40/YVTN_repeat-like_dom_sf"/>
</dbReference>
<reference evidence="1" key="1">
    <citation type="submission" date="2021-02" db="EMBL/GenBank/DDBJ databases">
        <authorList>
            <person name="Dougan E. K."/>
            <person name="Rhodes N."/>
            <person name="Thang M."/>
            <person name="Chan C."/>
        </authorList>
    </citation>
    <scope>NUCLEOTIDE SEQUENCE</scope>
</reference>
<protein>
    <recommendedName>
        <fullName evidence="3">Phytase-like domain-containing protein</fullName>
    </recommendedName>
</protein>